<dbReference type="Pfam" id="PF13181">
    <property type="entry name" value="TPR_8"/>
    <property type="match status" value="2"/>
</dbReference>
<dbReference type="Pfam" id="PF00018">
    <property type="entry name" value="SH3_1"/>
    <property type="match status" value="1"/>
</dbReference>
<feature type="domain" description="SH3" evidence="3">
    <location>
        <begin position="139"/>
        <end position="202"/>
    </location>
</feature>
<organism evidence="4 5">
    <name type="scientific">Scophthalmus maximus</name>
    <name type="common">Turbot</name>
    <name type="synonym">Psetta maxima</name>
    <dbReference type="NCBI Taxonomy" id="52904"/>
    <lineage>
        <taxon>Eukaryota</taxon>
        <taxon>Metazoa</taxon>
        <taxon>Chordata</taxon>
        <taxon>Craniata</taxon>
        <taxon>Vertebrata</taxon>
        <taxon>Euteleostomi</taxon>
        <taxon>Actinopterygii</taxon>
        <taxon>Neopterygii</taxon>
        <taxon>Teleostei</taxon>
        <taxon>Neoteleostei</taxon>
        <taxon>Acanthomorphata</taxon>
        <taxon>Carangaria</taxon>
        <taxon>Pleuronectiformes</taxon>
        <taxon>Pleuronectoidei</taxon>
        <taxon>Scophthalmidae</taxon>
        <taxon>Scophthalmus</taxon>
    </lineage>
</organism>
<dbReference type="GeneTree" id="ENSGT00530000063812"/>
<reference evidence="4" key="1">
    <citation type="submission" date="2023-05" db="EMBL/GenBank/DDBJ databases">
        <title>High-quality long-read genome of Scophthalmus maximus.</title>
        <authorList>
            <person name="Lien S."/>
            <person name="Martinez P."/>
        </authorList>
    </citation>
    <scope>NUCLEOTIDE SEQUENCE [LARGE SCALE GENOMIC DNA]</scope>
</reference>
<dbReference type="PANTHER" id="PTHR22647">
    <property type="entry name" value="SH3 DOMAIN AND TETRATRICOPEPTIDE REPEATS CONTAINING PROTEIN"/>
    <property type="match status" value="1"/>
</dbReference>
<evidence type="ECO:0000256" key="1">
    <source>
        <dbReference type="ARBA" id="ARBA00022443"/>
    </source>
</evidence>
<dbReference type="Proteomes" id="UP000694558">
    <property type="component" value="Chromosome 1"/>
</dbReference>
<dbReference type="InterPro" id="IPR019734">
    <property type="entry name" value="TPR_rpt"/>
</dbReference>
<evidence type="ECO:0000259" key="3">
    <source>
        <dbReference type="PROSITE" id="PS50002"/>
    </source>
</evidence>
<dbReference type="InterPro" id="IPR001452">
    <property type="entry name" value="SH3_domain"/>
</dbReference>
<accession>A0A8D3BV21</accession>
<dbReference type="AlphaFoldDB" id="A0A8D3BV21"/>
<dbReference type="SMART" id="SM00028">
    <property type="entry name" value="TPR"/>
    <property type="match status" value="4"/>
</dbReference>
<dbReference type="SUPFAM" id="SSF48452">
    <property type="entry name" value="TPR-like"/>
    <property type="match status" value="3"/>
</dbReference>
<dbReference type="InterPro" id="IPR011990">
    <property type="entry name" value="TPR-like_helical_dom_sf"/>
</dbReference>
<evidence type="ECO:0000256" key="2">
    <source>
        <dbReference type="PROSITE-ProRule" id="PRU00192"/>
    </source>
</evidence>
<protein>
    <recommendedName>
        <fullName evidence="3">SH3 domain-containing protein</fullName>
    </recommendedName>
</protein>
<dbReference type="SUPFAM" id="SSF50044">
    <property type="entry name" value="SH3-domain"/>
    <property type="match status" value="1"/>
</dbReference>
<dbReference type="Gene3D" id="2.30.30.40">
    <property type="entry name" value="SH3 Domains"/>
    <property type="match status" value="1"/>
</dbReference>
<reference evidence="4" key="2">
    <citation type="submission" date="2025-08" db="UniProtKB">
        <authorList>
            <consortium name="Ensembl"/>
        </authorList>
    </citation>
    <scope>IDENTIFICATION</scope>
</reference>
<name>A0A8D3BV21_SCOMX</name>
<sequence>PSCCLCVPCNDENIIFVGFKTFEEIWKFSTYWATGHCMENLLFDEKFWLSSLEENFAIEVSIQEETLNLIYKGILMQEGSCSADQIFDSCTSGRDLYLEQGDIAHFEPPFLGSGWTVLSLSDGARGTAPTPALEPVIPFHQGSCLATVEYDAESPEELSIAPGDRIIIVGLLVSCFDWFTGRKEVTGEVGLVKTSLTDLKKNMQGFLDQGKDSSDLIVTMKGTLEDLFMPTEAKDPSPPCFTVYPTVEGNINNENFVPLFSFLDGQECKAEFGVLYGLSSELLTSTTFSGHSDEEELIAFLGLAREAAMKKQLVWPQTRLCFLLGKLCAAKSNFIQARIYFEKALSVLQESFSDFKLLASIYSNLAAIYLLEKNTESFFAVMERLAALLLGIPDCLESLEDNSVLKYILKKAVLSRNKTAEARACYLLAKHYWTDRAERAQAVPYIERLLVLSAEAQRPWKISLSHGYLTLAWLYSELCLYHLSVSSARRASLQPCARLSNCLISMVLVLDNGNKLCGITEQKASIAPQVAPFLHLSFTKVQEGGRTQCHVLRHQLALCLCQLFYKHKMVEHAIHQMHMLINNSPPLKEVPIYLPERNSALIWLAWLHIENNQPDVALDILDSVLSTMPEHCTTPQEGVVLNMRGVVLRYMGDLQRAAESYQAAVDICEEYEDLSNWAVAQANLGKILSALRQMALPLRHLTEAVQLFSELDKGHEANFIIVLLELGQHYLKQQQIYYGKGCYEWALLLSHCHVQMFCQLTATRNLCNLYRFETPHQAQCIIYSEHQVQLLRRKGDREQEGDALEAINHLYIILGTDRAYRAALDYTKSSLGIFIDLGCREKEAFAWLQAGKIYHLLGQTELVDLYVEVAQGVAMKTGNNIFILKLLEAAGDIFFNTSCSLLSFSVKSTFVLDTGVHLNERVAYHRLASLYHCLKQYELAEHYYLKTLTQCPTPLQFDEETLYYVKVYRALGDILFYDLKDPFDAAGYYHLALAAAMDLGNKRSQLELCTRLATIYHNFLIDRELSLFFYQTARGLAAELNVRRIDISPDKHYSSISQYKTTGKDHKIN</sequence>
<evidence type="ECO:0000313" key="5">
    <source>
        <dbReference type="Proteomes" id="UP000694558"/>
    </source>
</evidence>
<dbReference type="Ensembl" id="ENSSMAT00000043408.1">
    <property type="protein sequence ID" value="ENSSMAP00000038879.1"/>
    <property type="gene ID" value="ENSSMAG00000009017.2"/>
</dbReference>
<dbReference type="InterPro" id="IPR042772">
    <property type="entry name" value="SH3TC1/SH3TC2"/>
</dbReference>
<keyword evidence="1 2" id="KW-0728">SH3 domain</keyword>
<evidence type="ECO:0000313" key="4">
    <source>
        <dbReference type="Ensembl" id="ENSSMAP00000038879.1"/>
    </source>
</evidence>
<dbReference type="PROSITE" id="PS50002">
    <property type="entry name" value="SH3"/>
    <property type="match status" value="1"/>
</dbReference>
<dbReference type="SMART" id="SM00326">
    <property type="entry name" value="SH3"/>
    <property type="match status" value="1"/>
</dbReference>
<dbReference type="PANTHER" id="PTHR22647:SF3">
    <property type="entry name" value="SH3 DOMAIN AND TETRATRICOPEPTIDE REPEAT-CONTAINING PROTEIN 1"/>
    <property type="match status" value="1"/>
</dbReference>
<proteinExistence type="predicted"/>
<dbReference type="Gene3D" id="1.25.40.10">
    <property type="entry name" value="Tetratricopeptide repeat domain"/>
    <property type="match status" value="4"/>
</dbReference>
<gene>
    <name evidence="4" type="primary">LOC118282532</name>
</gene>
<dbReference type="InterPro" id="IPR036028">
    <property type="entry name" value="SH3-like_dom_sf"/>
</dbReference>